<sequence length="248" mass="25640">SSAPVIGDDGTIYYTESRAGEESKIVAVTDQGESAELKWASTAVGAELPNAPSIGPDGNIYINAWHDDFAINKLNAADGALIWSGAIGTDVSNNTPAIDSQGNVYHGSRAQGTNGGVYSWTSDGEKRWEITGVGAFYAAPVISADESTVYFLNTNDGQIWAINTEDGSQKWEAPVGPGAGIHGTSLSMDADGTVYYTTNTQVVAISDEGATGAIKWQIDVDDAANSGVVIGPAGDLYVGSKGGLLSLN</sequence>
<dbReference type="InterPro" id="IPR002372">
    <property type="entry name" value="PQQ_rpt_dom"/>
</dbReference>
<dbReference type="EMBL" id="JBHUOJ010000052">
    <property type="protein sequence ID" value="MFD2835567.1"/>
    <property type="molecule type" value="Genomic_DNA"/>
</dbReference>
<feature type="non-terminal residue" evidence="2">
    <location>
        <position position="248"/>
    </location>
</feature>
<dbReference type="InterPro" id="IPR018391">
    <property type="entry name" value="PQQ_b-propeller_rpt"/>
</dbReference>
<feature type="domain" description="Pyrrolo-quinoline quinone repeat" evidence="1">
    <location>
        <begin position="71"/>
        <end position="225"/>
    </location>
</feature>
<keyword evidence="3" id="KW-1185">Reference proteome</keyword>
<dbReference type="RefSeq" id="WP_378213688.1">
    <property type="nucleotide sequence ID" value="NZ_JBHUOJ010000052.1"/>
</dbReference>
<dbReference type="Gene3D" id="2.130.10.10">
    <property type="entry name" value="YVTN repeat-like/Quinoprotein amine dehydrogenase"/>
    <property type="match status" value="1"/>
</dbReference>
<feature type="non-terminal residue" evidence="2">
    <location>
        <position position="1"/>
    </location>
</feature>
<name>A0ABW5XA81_9FLAO</name>
<evidence type="ECO:0000259" key="1">
    <source>
        <dbReference type="Pfam" id="PF13360"/>
    </source>
</evidence>
<dbReference type="PANTHER" id="PTHR34512">
    <property type="entry name" value="CELL SURFACE PROTEIN"/>
    <property type="match status" value="1"/>
</dbReference>
<gene>
    <name evidence="2" type="ORF">ACFSYS_19925</name>
</gene>
<proteinExistence type="predicted"/>
<evidence type="ECO:0000313" key="3">
    <source>
        <dbReference type="Proteomes" id="UP001597438"/>
    </source>
</evidence>
<dbReference type="PANTHER" id="PTHR34512:SF30">
    <property type="entry name" value="OUTER MEMBRANE PROTEIN ASSEMBLY FACTOR BAMB"/>
    <property type="match status" value="1"/>
</dbReference>
<protein>
    <submittedName>
        <fullName evidence="2">PQQ-binding-like beta-propeller repeat protein</fullName>
    </submittedName>
</protein>
<evidence type="ECO:0000313" key="2">
    <source>
        <dbReference type="EMBL" id="MFD2835567.1"/>
    </source>
</evidence>
<dbReference type="SUPFAM" id="SSF63829">
    <property type="entry name" value="Calcium-dependent phosphotriesterase"/>
    <property type="match status" value="1"/>
</dbReference>
<comment type="caution">
    <text evidence="2">The sequence shown here is derived from an EMBL/GenBank/DDBJ whole genome shotgun (WGS) entry which is preliminary data.</text>
</comment>
<dbReference type="Proteomes" id="UP001597438">
    <property type="component" value="Unassembled WGS sequence"/>
</dbReference>
<organism evidence="2 3">
    <name type="scientific">Christiangramia antarctica</name>
    <dbReference type="NCBI Taxonomy" id="2058158"/>
    <lineage>
        <taxon>Bacteria</taxon>
        <taxon>Pseudomonadati</taxon>
        <taxon>Bacteroidota</taxon>
        <taxon>Flavobacteriia</taxon>
        <taxon>Flavobacteriales</taxon>
        <taxon>Flavobacteriaceae</taxon>
        <taxon>Christiangramia</taxon>
    </lineage>
</organism>
<dbReference type="Pfam" id="PF13360">
    <property type="entry name" value="PQQ_2"/>
    <property type="match status" value="1"/>
</dbReference>
<dbReference type="SMART" id="SM00564">
    <property type="entry name" value="PQQ"/>
    <property type="match status" value="4"/>
</dbReference>
<dbReference type="InterPro" id="IPR015943">
    <property type="entry name" value="WD40/YVTN_repeat-like_dom_sf"/>
</dbReference>
<reference evidence="3" key="1">
    <citation type="journal article" date="2019" name="Int. J. Syst. Evol. Microbiol.">
        <title>The Global Catalogue of Microorganisms (GCM) 10K type strain sequencing project: providing services to taxonomists for standard genome sequencing and annotation.</title>
        <authorList>
            <consortium name="The Broad Institute Genomics Platform"/>
            <consortium name="The Broad Institute Genome Sequencing Center for Infectious Disease"/>
            <person name="Wu L."/>
            <person name="Ma J."/>
        </authorList>
    </citation>
    <scope>NUCLEOTIDE SEQUENCE [LARGE SCALE GENOMIC DNA]</scope>
    <source>
        <strain evidence="3">KCTC 52925</strain>
    </source>
</reference>
<accession>A0ABW5XA81</accession>